<accession>A0A820HLL0</accession>
<sequence>LTVGPNKVSEVVTDHPCRLTMAALELDD</sequence>
<feature type="non-terminal residue" evidence="1">
    <location>
        <position position="28"/>
    </location>
</feature>
<proteinExistence type="predicted"/>
<protein>
    <submittedName>
        <fullName evidence="1">Uncharacterized protein</fullName>
    </submittedName>
</protein>
<gene>
    <name evidence="1" type="ORF">JBS370_LOCUS40291</name>
</gene>
<reference evidence="1" key="1">
    <citation type="submission" date="2021-02" db="EMBL/GenBank/DDBJ databases">
        <authorList>
            <person name="Nowell W R."/>
        </authorList>
    </citation>
    <scope>NUCLEOTIDE SEQUENCE</scope>
</reference>
<feature type="non-terminal residue" evidence="1">
    <location>
        <position position="1"/>
    </location>
</feature>
<evidence type="ECO:0000313" key="1">
    <source>
        <dbReference type="EMBL" id="CAF4298145.1"/>
    </source>
</evidence>
<dbReference type="EMBL" id="CAJOBD010034944">
    <property type="protein sequence ID" value="CAF4298145.1"/>
    <property type="molecule type" value="Genomic_DNA"/>
</dbReference>
<evidence type="ECO:0000313" key="2">
    <source>
        <dbReference type="Proteomes" id="UP000663836"/>
    </source>
</evidence>
<organism evidence="1 2">
    <name type="scientific">Rotaria sordida</name>
    <dbReference type="NCBI Taxonomy" id="392033"/>
    <lineage>
        <taxon>Eukaryota</taxon>
        <taxon>Metazoa</taxon>
        <taxon>Spiralia</taxon>
        <taxon>Gnathifera</taxon>
        <taxon>Rotifera</taxon>
        <taxon>Eurotatoria</taxon>
        <taxon>Bdelloidea</taxon>
        <taxon>Philodinida</taxon>
        <taxon>Philodinidae</taxon>
        <taxon>Rotaria</taxon>
    </lineage>
</organism>
<name>A0A820HLL0_9BILA</name>
<dbReference type="Proteomes" id="UP000663836">
    <property type="component" value="Unassembled WGS sequence"/>
</dbReference>
<comment type="caution">
    <text evidence="1">The sequence shown here is derived from an EMBL/GenBank/DDBJ whole genome shotgun (WGS) entry which is preliminary data.</text>
</comment>
<dbReference type="AlphaFoldDB" id="A0A820HLL0"/>